<dbReference type="Proteomes" id="UP000193380">
    <property type="component" value="Unassembled WGS sequence"/>
</dbReference>
<dbReference type="GO" id="GO:0008199">
    <property type="term" value="F:ferric iron binding"/>
    <property type="evidence" value="ECO:0007669"/>
    <property type="project" value="InterPro"/>
</dbReference>
<dbReference type="KEGG" id="omy:110493141"/>
<feature type="domain" description="Ferritin-like diiron" evidence="7">
    <location>
        <begin position="29"/>
        <end position="178"/>
    </location>
</feature>
<dbReference type="STRING" id="8022.A0A060W3D7"/>
<dbReference type="GO" id="GO:0008198">
    <property type="term" value="F:ferrous iron binding"/>
    <property type="evidence" value="ECO:0007669"/>
    <property type="project" value="TreeGrafter"/>
</dbReference>
<comment type="similarity">
    <text evidence="1 6">Belongs to the ferritin family.</text>
</comment>
<dbReference type="PANTHER" id="PTHR11431:SF23">
    <property type="entry name" value="FERRITIN"/>
    <property type="match status" value="1"/>
</dbReference>
<keyword evidence="3 5" id="KW-0479">Metal-binding</keyword>
<evidence type="ECO:0000256" key="4">
    <source>
        <dbReference type="ARBA" id="ARBA00023004"/>
    </source>
</evidence>
<gene>
    <name evidence="9" type="primary">zgc:172145</name>
    <name evidence="8" type="ORF">GSONMT00065888001</name>
</gene>
<evidence type="ECO:0000313" key="8">
    <source>
        <dbReference type="EMBL" id="CDQ61768.1"/>
    </source>
</evidence>
<organism evidence="8 10">
    <name type="scientific">Oncorhynchus mykiss</name>
    <name type="common">Rainbow trout</name>
    <name type="synonym">Salmo gairdneri</name>
    <dbReference type="NCBI Taxonomy" id="8022"/>
    <lineage>
        <taxon>Eukaryota</taxon>
        <taxon>Metazoa</taxon>
        <taxon>Chordata</taxon>
        <taxon>Craniata</taxon>
        <taxon>Vertebrata</taxon>
        <taxon>Euteleostomi</taxon>
        <taxon>Actinopterygii</taxon>
        <taxon>Neopterygii</taxon>
        <taxon>Teleostei</taxon>
        <taxon>Protacanthopterygii</taxon>
        <taxon>Salmoniformes</taxon>
        <taxon>Salmonidae</taxon>
        <taxon>Salmoninae</taxon>
        <taxon>Oncorhynchus</taxon>
    </lineage>
</organism>
<keyword evidence="2 6" id="KW-0409">Iron storage</keyword>
<name>A0A060W3D7_ONCMY</name>
<reference evidence="9 11" key="3">
    <citation type="submission" date="2020-07" db="EMBL/GenBank/DDBJ databases">
        <title>A long reads based de novo assembly of the rainbow trout Arlee double haploid line genome.</title>
        <authorList>
            <person name="Gao G."/>
            <person name="Palti Y."/>
        </authorList>
    </citation>
    <scope>NUCLEOTIDE SEQUENCE [LARGE SCALE GENOMIC DNA]</scope>
</reference>
<dbReference type="SMR" id="A0A060W3D7"/>
<dbReference type="Ensembl" id="ENSOMYT00000033313.2">
    <property type="protein sequence ID" value="ENSOMYP00000030560.1"/>
    <property type="gene ID" value="ENSOMYG00000014339.2"/>
</dbReference>
<dbReference type="AlphaFoldDB" id="A0A060W3D7"/>
<accession>A0A060W3D7</accession>
<keyword evidence="4 5" id="KW-0408">Iron</keyword>
<dbReference type="GeneID" id="110493141"/>
<reference evidence="9" key="4">
    <citation type="submission" date="2025-05" db="UniProtKB">
        <authorList>
            <consortium name="Ensembl"/>
        </authorList>
    </citation>
    <scope>IDENTIFICATION</scope>
</reference>
<dbReference type="Proteomes" id="UP000694395">
    <property type="component" value="Chromosome 2"/>
</dbReference>
<feature type="binding site" evidence="5">
    <location>
        <position position="81"/>
    </location>
    <ligand>
        <name>Fe cation</name>
        <dbReference type="ChEBI" id="CHEBI:24875"/>
        <label>1</label>
    </ligand>
</feature>
<dbReference type="Gene3D" id="1.20.1260.10">
    <property type="match status" value="1"/>
</dbReference>
<evidence type="ECO:0000313" key="10">
    <source>
        <dbReference type="Proteomes" id="UP000193380"/>
    </source>
</evidence>
<evidence type="ECO:0000256" key="6">
    <source>
        <dbReference type="RuleBase" id="RU361145"/>
    </source>
</evidence>
<evidence type="ECO:0000256" key="3">
    <source>
        <dbReference type="ARBA" id="ARBA00022723"/>
    </source>
</evidence>
<keyword evidence="11" id="KW-1185">Reference proteome</keyword>
<sequence length="205" mass="22750">MAEPSGKRLKTNLPNCKTHRTFLGSRVKQNLPAVVEESLCGVSTLIMEVAYILDALAKIFEQDDIALPRVAAFFHEQSVNEQAKAEAMLDYLSDRGGQYCSKDIQRPGCEEVYAVIPALELMLGHWKEEMAVMVELSQLSKEHSDPHSASVIKSRFLGPLVPRVKLLGDLLTNARRVGCTSDRSGGFGEYLIDQLQEELTNVSSR</sequence>
<comment type="function">
    <text evidence="6">Stores iron in a soluble, non-toxic, readily available form. Important for iron homeostasis. Iron is taken up in the ferrous form and deposited as ferric hydroxides after oxidation.</text>
</comment>
<dbReference type="InterPro" id="IPR008331">
    <property type="entry name" value="Ferritin_DPS_dom"/>
</dbReference>
<dbReference type="PANTHER" id="PTHR11431">
    <property type="entry name" value="FERRITIN"/>
    <property type="match status" value="1"/>
</dbReference>
<dbReference type="GO" id="GO:0005737">
    <property type="term" value="C:cytoplasm"/>
    <property type="evidence" value="ECO:0007669"/>
    <property type="project" value="TreeGrafter"/>
</dbReference>
<dbReference type="Pfam" id="PF00210">
    <property type="entry name" value="Ferritin"/>
    <property type="match status" value="1"/>
</dbReference>
<evidence type="ECO:0000256" key="5">
    <source>
        <dbReference type="PIRSR" id="PIRSR601519-1"/>
    </source>
</evidence>
<evidence type="ECO:0000259" key="7">
    <source>
        <dbReference type="PROSITE" id="PS50905"/>
    </source>
</evidence>
<dbReference type="RefSeq" id="XP_021423068.1">
    <property type="nucleotide sequence ID" value="XM_021567393.2"/>
</dbReference>
<dbReference type="EMBL" id="FR904389">
    <property type="protein sequence ID" value="CDQ61768.1"/>
    <property type="molecule type" value="Genomic_DNA"/>
</dbReference>
<dbReference type="InterPro" id="IPR009078">
    <property type="entry name" value="Ferritin-like_SF"/>
</dbReference>
<dbReference type="InterPro" id="IPR009040">
    <property type="entry name" value="Ferritin-like_diiron"/>
</dbReference>
<dbReference type="PROSITE" id="PS50905">
    <property type="entry name" value="FERRITIN_LIKE"/>
    <property type="match status" value="1"/>
</dbReference>
<dbReference type="GeneTree" id="ENSGT00920000149457"/>
<dbReference type="InterPro" id="IPR012347">
    <property type="entry name" value="Ferritin-like"/>
</dbReference>
<dbReference type="InterPro" id="IPR001519">
    <property type="entry name" value="Ferritin"/>
</dbReference>
<evidence type="ECO:0000313" key="9">
    <source>
        <dbReference type="Ensembl" id="ENSOMYP00000030560.1"/>
    </source>
</evidence>
<evidence type="ECO:0000313" key="11">
    <source>
        <dbReference type="Proteomes" id="UP000694395"/>
    </source>
</evidence>
<dbReference type="GO" id="GO:0006879">
    <property type="term" value="P:intracellular iron ion homeostasis"/>
    <property type="evidence" value="ECO:0007669"/>
    <property type="project" value="UniProtKB-KW"/>
</dbReference>
<dbReference type="PaxDb" id="8022-A0A060W3D7"/>
<dbReference type="OrthoDB" id="186462at2759"/>
<dbReference type="SUPFAM" id="SSF47240">
    <property type="entry name" value="Ferritin-like"/>
    <property type="match status" value="1"/>
</dbReference>
<proteinExistence type="inferred from homology"/>
<reference evidence="8" key="2">
    <citation type="submission" date="2014-03" db="EMBL/GenBank/DDBJ databases">
        <authorList>
            <person name="Genoscope - CEA"/>
        </authorList>
    </citation>
    <scope>NUCLEOTIDE SEQUENCE</scope>
</reference>
<evidence type="ECO:0000256" key="1">
    <source>
        <dbReference type="ARBA" id="ARBA00007513"/>
    </source>
</evidence>
<protein>
    <recommendedName>
        <fullName evidence="6">Ferritin</fullName>
    </recommendedName>
</protein>
<dbReference type="FunFam" id="1.20.1260.10:FF:000019">
    <property type="entry name" value="Ferritin"/>
    <property type="match status" value="1"/>
</dbReference>
<evidence type="ECO:0000256" key="2">
    <source>
        <dbReference type="ARBA" id="ARBA00022434"/>
    </source>
</evidence>
<dbReference type="GO" id="GO:0006826">
    <property type="term" value="P:iron ion transport"/>
    <property type="evidence" value="ECO:0007669"/>
    <property type="project" value="InterPro"/>
</dbReference>
<reference evidence="8" key="1">
    <citation type="journal article" date="2014" name="Nat. Commun.">
        <title>The rainbow trout genome provides novel insights into evolution after whole-genome duplication in vertebrates.</title>
        <authorList>
            <person name="Berthelot C."/>
            <person name="Brunet F."/>
            <person name="Chalopin D."/>
            <person name="Juanchich A."/>
            <person name="Bernard M."/>
            <person name="Noel B."/>
            <person name="Bento P."/>
            <person name="Da Silva C."/>
            <person name="Labadie K."/>
            <person name="Alberti A."/>
            <person name="Aury J.M."/>
            <person name="Louis A."/>
            <person name="Dehais P."/>
            <person name="Bardou P."/>
            <person name="Montfort J."/>
            <person name="Klopp C."/>
            <person name="Cabau C."/>
            <person name="Gaspin C."/>
            <person name="Thorgaard G.H."/>
            <person name="Boussaha M."/>
            <person name="Quillet E."/>
            <person name="Guyomard R."/>
            <person name="Galiana D."/>
            <person name="Bobe J."/>
            <person name="Volff J.N."/>
            <person name="Genet C."/>
            <person name="Wincker P."/>
            <person name="Jaillon O."/>
            <person name="Roest Crollius H."/>
            <person name="Guiguen Y."/>
        </authorList>
    </citation>
    <scope>NUCLEOTIDE SEQUENCE [LARGE SCALE GENOMIC DNA]</scope>
</reference>